<organism evidence="2 3">
    <name type="scientific">Acer negundo</name>
    <name type="common">Box elder</name>
    <dbReference type="NCBI Taxonomy" id="4023"/>
    <lineage>
        <taxon>Eukaryota</taxon>
        <taxon>Viridiplantae</taxon>
        <taxon>Streptophyta</taxon>
        <taxon>Embryophyta</taxon>
        <taxon>Tracheophyta</taxon>
        <taxon>Spermatophyta</taxon>
        <taxon>Magnoliopsida</taxon>
        <taxon>eudicotyledons</taxon>
        <taxon>Gunneridae</taxon>
        <taxon>Pentapetalae</taxon>
        <taxon>rosids</taxon>
        <taxon>malvids</taxon>
        <taxon>Sapindales</taxon>
        <taxon>Sapindaceae</taxon>
        <taxon>Hippocastanoideae</taxon>
        <taxon>Acereae</taxon>
        <taxon>Acer</taxon>
    </lineage>
</organism>
<gene>
    <name evidence="2" type="ORF">LWI28_003233</name>
</gene>
<dbReference type="PANTHER" id="PTHR35218:SF9">
    <property type="entry name" value="ENDONUCLEASE_EXONUCLEASE_PHOSPHATASE DOMAIN-CONTAINING PROTEIN"/>
    <property type="match status" value="1"/>
</dbReference>
<dbReference type="InterPro" id="IPR036691">
    <property type="entry name" value="Endo/exonu/phosph_ase_sf"/>
</dbReference>
<evidence type="ECO:0000313" key="3">
    <source>
        <dbReference type="Proteomes" id="UP001064489"/>
    </source>
</evidence>
<comment type="caution">
    <text evidence="2">The sequence shown here is derived from an EMBL/GenBank/DDBJ whole genome shotgun (WGS) entry which is preliminary data.</text>
</comment>
<dbReference type="Gene3D" id="3.60.10.10">
    <property type="entry name" value="Endonuclease/exonuclease/phosphatase"/>
    <property type="match status" value="1"/>
</dbReference>
<keyword evidence="3" id="KW-1185">Reference proteome</keyword>
<sequence>MMETVSTENEPISILTNILEKENYGDSDKKITRWKRLACDKYEGKIVVGIVKSVRKRDGVSLWEDDNHVAKKGKGRDMSISPEISMEENPRLVFLLETRKKQKDVCSVKGRLGFERGFTVDCISSGGGLMLFWKGCIKVTVKSYTKGHIDAVIKDKGGMVWRFTDSYGDPDHSLRNHSWTLLRRLGGMSRLPWLVAGDFNKILSWEEKQGGLVKSNEVMSAFREVVDECSLIDKGFKGNMFTWSNRQFGEAFIQEWLDRALCCLELRSCFPDVAVVHKEWGGSDHKVLLIDNILNVVLGEKTMGDLDSFLSKLGLTMGIVSIIKSA</sequence>
<dbReference type="EMBL" id="JAJSOW010000002">
    <property type="protein sequence ID" value="KAI9197725.1"/>
    <property type="molecule type" value="Genomic_DNA"/>
</dbReference>
<dbReference type="SUPFAM" id="SSF56219">
    <property type="entry name" value="DNase I-like"/>
    <property type="match status" value="1"/>
</dbReference>
<dbReference type="AlphaFoldDB" id="A0AAD5JFT6"/>
<dbReference type="Pfam" id="PF03372">
    <property type="entry name" value="Exo_endo_phos"/>
    <property type="match status" value="1"/>
</dbReference>
<dbReference type="PANTHER" id="PTHR35218">
    <property type="entry name" value="RNASE H DOMAIN-CONTAINING PROTEIN"/>
    <property type="match status" value="1"/>
</dbReference>
<feature type="domain" description="Endonuclease/exonuclease/phosphatase" evidence="1">
    <location>
        <begin position="92"/>
        <end position="285"/>
    </location>
</feature>
<dbReference type="Proteomes" id="UP001064489">
    <property type="component" value="Chromosome 13"/>
</dbReference>
<dbReference type="InterPro" id="IPR005135">
    <property type="entry name" value="Endo/exonuclease/phosphatase"/>
</dbReference>
<dbReference type="GO" id="GO:0003824">
    <property type="term" value="F:catalytic activity"/>
    <property type="evidence" value="ECO:0007669"/>
    <property type="project" value="InterPro"/>
</dbReference>
<reference evidence="2 3" key="1">
    <citation type="journal article" date="2022" name="Plant J.">
        <title>Strategies of tolerance reflected in two North American maple genomes.</title>
        <authorList>
            <person name="McEvoy S.L."/>
            <person name="Sezen U.U."/>
            <person name="Trouern-Trend A."/>
            <person name="McMahon S.M."/>
            <person name="Schaberg P.G."/>
            <person name="Yang J."/>
            <person name="Wegrzyn J.L."/>
            <person name="Swenson N.G."/>
        </authorList>
    </citation>
    <scope>NUCLEOTIDE SEQUENCE [LARGE SCALE GENOMIC DNA]</scope>
    <source>
        <strain evidence="2">91603</strain>
    </source>
</reference>
<evidence type="ECO:0000259" key="1">
    <source>
        <dbReference type="Pfam" id="PF03372"/>
    </source>
</evidence>
<accession>A0AAD5JFT6</accession>
<protein>
    <recommendedName>
        <fullName evidence="1">Endonuclease/exonuclease/phosphatase domain-containing protein</fullName>
    </recommendedName>
</protein>
<proteinExistence type="predicted"/>
<evidence type="ECO:0000313" key="2">
    <source>
        <dbReference type="EMBL" id="KAI9197725.1"/>
    </source>
</evidence>
<name>A0AAD5JFT6_ACENE</name>